<keyword evidence="8 21" id="KW-0723">Serine/threonine-protein kinase</keyword>
<evidence type="ECO:0000256" key="1">
    <source>
        <dbReference type="ARBA" id="ARBA00001946"/>
    </source>
</evidence>
<feature type="region of interest" description="Disordered" evidence="25">
    <location>
        <begin position="71"/>
        <end position="90"/>
    </location>
</feature>
<accession>A0A7R9IN30</accession>
<keyword evidence="11 21" id="KW-0547">Nucleotide-binding</keyword>
<organism evidence="27">
    <name type="scientific">Timema tahoe</name>
    <dbReference type="NCBI Taxonomy" id="61484"/>
    <lineage>
        <taxon>Eukaryota</taxon>
        <taxon>Metazoa</taxon>
        <taxon>Ecdysozoa</taxon>
        <taxon>Arthropoda</taxon>
        <taxon>Hexapoda</taxon>
        <taxon>Insecta</taxon>
        <taxon>Pterygota</taxon>
        <taxon>Neoptera</taxon>
        <taxon>Polyneoptera</taxon>
        <taxon>Phasmatodea</taxon>
        <taxon>Timematodea</taxon>
        <taxon>Timematoidea</taxon>
        <taxon>Timematidae</taxon>
        <taxon>Timema</taxon>
    </lineage>
</organism>
<keyword evidence="10" id="KW-0479">Metal-binding</keyword>
<sequence length="556" mass="64350">MEGQYSDVEESSISDSDIERIADKIDKLNTSETKCDFSNHLGTESEDSKEDWSDGEIYDFNFKSANQKNKEHTLGGSYNDSNCNVNNSKLTNYQPPEKLFKRYSNKINVEKYEGPSLPGHAANFLIESGKKLDADRFRTKDKHDRATAEQVMDPRTRMILFKLLNRGTIASINGCISTGKEANVYHATSKTGEDRAIKIYKTSILIFKDRDKYVSGEFRQVHNNMFRRGYCRHNPRKMVRTWAEKEMRNLVRMFTAGMSVPEPILLRSHVLLMDFIGKDGWPAPKLKDVDLSTSKACKLYRDTVIMMWTMYNKCKLVHADLSEFNMLYHNSQIYIIDVSQSVEHDHPHALDFLRKDCTNITEFFKRKEVATMTIKELFDFITDPTITEINIDEYLDKVSKRAAARTLEVTSEEYIAQEQIDEAVFKNAFIPKRLAEVVDIERDIRNVKSGKEKELVYKTITGLKGDLSGPQTKPEILEKTTSSGEEEEEEEEEDSSERENSSEDDSKFVNSSRPRDESPDSKKKRKKAVKEQQAEKRKEKVKKHIKKRKERLLKKK</sequence>
<evidence type="ECO:0000256" key="12">
    <source>
        <dbReference type="ARBA" id="ARBA00022777"/>
    </source>
</evidence>
<dbReference type="InterPro" id="IPR018935">
    <property type="entry name" value="RIO_kinase_CS"/>
</dbReference>
<evidence type="ECO:0000256" key="7">
    <source>
        <dbReference type="ARBA" id="ARBA00022517"/>
    </source>
</evidence>
<reference evidence="27" key="1">
    <citation type="submission" date="2020-11" db="EMBL/GenBank/DDBJ databases">
        <authorList>
            <person name="Tran Van P."/>
        </authorList>
    </citation>
    <scope>NUCLEOTIDE SEQUENCE</scope>
</reference>
<evidence type="ECO:0000259" key="26">
    <source>
        <dbReference type="SMART" id="SM00090"/>
    </source>
</evidence>
<dbReference type="SUPFAM" id="SSF56112">
    <property type="entry name" value="Protein kinase-like (PK-like)"/>
    <property type="match status" value="1"/>
</dbReference>
<evidence type="ECO:0000256" key="25">
    <source>
        <dbReference type="SAM" id="MobiDB-lite"/>
    </source>
</evidence>
<dbReference type="Gene3D" id="3.30.200.20">
    <property type="entry name" value="Phosphorylase Kinase, domain 1"/>
    <property type="match status" value="1"/>
</dbReference>
<evidence type="ECO:0000256" key="19">
    <source>
        <dbReference type="ARBA" id="ARBA00057025"/>
    </source>
</evidence>
<feature type="binding site" evidence="24">
    <location>
        <position position="325"/>
    </location>
    <ligand>
        <name>Mg(2+)</name>
        <dbReference type="ChEBI" id="CHEBI:18420"/>
    </ligand>
</feature>
<evidence type="ECO:0000256" key="22">
    <source>
        <dbReference type="PIRSR" id="PIRSR038147-1"/>
    </source>
</evidence>
<dbReference type="GO" id="GO:0004674">
    <property type="term" value="F:protein serine/threonine kinase activity"/>
    <property type="evidence" value="ECO:0007669"/>
    <property type="project" value="UniProtKB-KW"/>
</dbReference>
<feature type="binding site" evidence="23">
    <location>
        <position position="198"/>
    </location>
    <ligand>
        <name>ATP</name>
        <dbReference type="ChEBI" id="CHEBI:30616"/>
    </ligand>
</feature>
<comment type="catalytic activity">
    <reaction evidence="18">
        <text>ATP + H2O = ADP + phosphate + H(+)</text>
        <dbReference type="Rhea" id="RHEA:13065"/>
        <dbReference type="ChEBI" id="CHEBI:15377"/>
        <dbReference type="ChEBI" id="CHEBI:15378"/>
        <dbReference type="ChEBI" id="CHEBI:30616"/>
        <dbReference type="ChEBI" id="CHEBI:43474"/>
        <dbReference type="ChEBI" id="CHEBI:456216"/>
    </reaction>
</comment>
<dbReference type="GO" id="GO:0005737">
    <property type="term" value="C:cytoplasm"/>
    <property type="evidence" value="ECO:0007669"/>
    <property type="project" value="UniProtKB-SubCell"/>
</dbReference>
<dbReference type="SMART" id="SM00090">
    <property type="entry name" value="RIO"/>
    <property type="match status" value="1"/>
</dbReference>
<evidence type="ECO:0000256" key="14">
    <source>
        <dbReference type="ARBA" id="ARBA00022840"/>
    </source>
</evidence>
<evidence type="ECO:0000256" key="17">
    <source>
        <dbReference type="ARBA" id="ARBA00048679"/>
    </source>
</evidence>
<dbReference type="GO" id="GO:0046872">
    <property type="term" value="F:metal ion binding"/>
    <property type="evidence" value="ECO:0007669"/>
    <property type="project" value="UniProtKB-KW"/>
</dbReference>
<feature type="domain" description="RIO kinase" evidence="26">
    <location>
        <begin position="141"/>
        <end position="383"/>
    </location>
</feature>
<feature type="region of interest" description="Disordered" evidence="25">
    <location>
        <begin position="463"/>
        <end position="556"/>
    </location>
</feature>
<feature type="compositionally biased region" description="Basic residues" evidence="25">
    <location>
        <begin position="539"/>
        <end position="556"/>
    </location>
</feature>
<dbReference type="GO" id="GO:0005524">
    <property type="term" value="F:ATP binding"/>
    <property type="evidence" value="ECO:0007669"/>
    <property type="project" value="UniProtKB-KW"/>
</dbReference>
<dbReference type="PROSITE" id="PS01245">
    <property type="entry name" value="RIO1"/>
    <property type="match status" value="1"/>
</dbReference>
<feature type="compositionally biased region" description="Polar residues" evidence="25">
    <location>
        <begin position="76"/>
        <end position="90"/>
    </location>
</feature>
<dbReference type="InterPro" id="IPR051272">
    <property type="entry name" value="RIO-type_Ser/Thr_kinase"/>
</dbReference>
<dbReference type="GO" id="GO:0042254">
    <property type="term" value="P:ribosome biogenesis"/>
    <property type="evidence" value="ECO:0007669"/>
    <property type="project" value="UniProtKB-KW"/>
</dbReference>
<dbReference type="PANTHER" id="PTHR45723">
    <property type="entry name" value="SERINE/THREONINE-PROTEIN KINASE RIO1"/>
    <property type="match status" value="1"/>
</dbReference>
<dbReference type="GO" id="GO:0016787">
    <property type="term" value="F:hydrolase activity"/>
    <property type="evidence" value="ECO:0007669"/>
    <property type="project" value="UniProtKB-KW"/>
</dbReference>
<evidence type="ECO:0000256" key="16">
    <source>
        <dbReference type="ARBA" id="ARBA00047899"/>
    </source>
</evidence>
<keyword evidence="14 21" id="KW-0067">ATP-binding</keyword>
<comment type="cofactor">
    <cofactor evidence="1 24">
        <name>Mg(2+)</name>
        <dbReference type="ChEBI" id="CHEBI:18420"/>
    </cofactor>
</comment>
<dbReference type="InterPro" id="IPR018934">
    <property type="entry name" value="RIO_dom"/>
</dbReference>
<evidence type="ECO:0000256" key="2">
    <source>
        <dbReference type="ARBA" id="ARBA00004496"/>
    </source>
</evidence>
<evidence type="ECO:0000256" key="24">
    <source>
        <dbReference type="PIRSR" id="PIRSR038147-3"/>
    </source>
</evidence>
<evidence type="ECO:0000256" key="18">
    <source>
        <dbReference type="ARBA" id="ARBA00049360"/>
    </source>
</evidence>
<keyword evidence="9 21" id="KW-0808">Transferase</keyword>
<evidence type="ECO:0000256" key="20">
    <source>
        <dbReference type="ARBA" id="ARBA00063876"/>
    </source>
</evidence>
<keyword evidence="6" id="KW-0963">Cytoplasm</keyword>
<evidence type="ECO:0000256" key="15">
    <source>
        <dbReference type="ARBA" id="ARBA00022842"/>
    </source>
</evidence>
<name>A0A7R9IN30_9NEOP</name>
<feature type="compositionally biased region" description="Acidic residues" evidence="25">
    <location>
        <begin position="484"/>
        <end position="496"/>
    </location>
</feature>
<evidence type="ECO:0000313" key="27">
    <source>
        <dbReference type="EMBL" id="CAD7461388.1"/>
    </source>
</evidence>
<dbReference type="InterPro" id="IPR017407">
    <property type="entry name" value="Ser/Thr_kinase_Rio1"/>
</dbReference>
<dbReference type="AlphaFoldDB" id="A0A7R9IN30"/>
<keyword evidence="13" id="KW-0378">Hydrolase</keyword>
<comment type="subunit">
    <text evidence="20">Associates with the precursor of the 40S ribosome subunit. Interacts (via its N-terminus) with PRMT5 (via its N-terminus). Interacts with WDR77. Found in a PRMT5 complex composed of PRMT5, WDR77 and RIOK1. Interacts (via its C-terminus) with NCL; this interaction targets NCL for PRTM5 methylation.</text>
</comment>
<evidence type="ECO:0000256" key="5">
    <source>
        <dbReference type="ARBA" id="ARBA00016038"/>
    </source>
</evidence>
<keyword evidence="15" id="KW-0460">Magnesium</keyword>
<comment type="function">
    <text evidence="19">Involved in the final steps of cytoplasmic maturation of the 40S ribosomal subunit. Involved in processing of 18S-E pre-rRNA to the mature 18S rRNA. Required for the recycling of NOB1 and PNO1 from the late 40S precursor. The association with the very late 40S subunit intermediate may involve a translation-like checkpoint point cycle preceeding the binding to the 60S ribosomal subunit. Despite the protein kinase domain is proposed to act predominantly as an ATPase. The catalytic activity regulates its dynamic association with the 40S subunit. In addition to its role in ribosomal biogenesis acts as an adapter protein by recruiting NCL/nucleolin the to PRMT5 complex for its symmetrical methylation.</text>
</comment>
<evidence type="ECO:0000256" key="3">
    <source>
        <dbReference type="ARBA" id="ARBA00009196"/>
    </source>
</evidence>
<dbReference type="InterPro" id="IPR000687">
    <property type="entry name" value="RIO_kinase"/>
</dbReference>
<dbReference type="EMBL" id="OE004705">
    <property type="protein sequence ID" value="CAD7461388.1"/>
    <property type="molecule type" value="Genomic_DNA"/>
</dbReference>
<evidence type="ECO:0000256" key="9">
    <source>
        <dbReference type="ARBA" id="ARBA00022679"/>
    </source>
</evidence>
<feature type="compositionally biased region" description="Basic and acidic residues" evidence="25">
    <location>
        <begin position="529"/>
        <end position="538"/>
    </location>
</feature>
<dbReference type="EC" id="2.7.11.1" evidence="4 21"/>
<feature type="compositionally biased region" description="Basic and acidic residues" evidence="25">
    <location>
        <begin position="497"/>
        <end position="521"/>
    </location>
</feature>
<feature type="active site" description="Proton acceptor" evidence="22">
    <location>
        <position position="320"/>
    </location>
</feature>
<evidence type="ECO:0000256" key="8">
    <source>
        <dbReference type="ARBA" id="ARBA00022527"/>
    </source>
</evidence>
<feature type="binding site" evidence="23">
    <location>
        <position position="276"/>
    </location>
    <ligand>
        <name>ATP</name>
        <dbReference type="ChEBI" id="CHEBI:30616"/>
    </ligand>
</feature>
<dbReference type="FunFam" id="3.30.200.20:FF:000148">
    <property type="entry name" value="Serine/threonine-protein kinase RIO1"/>
    <property type="match status" value="1"/>
</dbReference>
<evidence type="ECO:0000256" key="4">
    <source>
        <dbReference type="ARBA" id="ARBA00012513"/>
    </source>
</evidence>
<dbReference type="InterPro" id="IPR011009">
    <property type="entry name" value="Kinase-like_dom_sf"/>
</dbReference>
<comment type="subcellular location">
    <subcellularLocation>
        <location evidence="2">Cytoplasm</location>
    </subcellularLocation>
</comment>
<comment type="catalytic activity">
    <reaction evidence="16 21">
        <text>L-threonyl-[protein] + ATP = O-phospho-L-threonyl-[protein] + ADP + H(+)</text>
        <dbReference type="Rhea" id="RHEA:46608"/>
        <dbReference type="Rhea" id="RHEA-COMP:11060"/>
        <dbReference type="Rhea" id="RHEA-COMP:11605"/>
        <dbReference type="ChEBI" id="CHEBI:15378"/>
        <dbReference type="ChEBI" id="CHEBI:30013"/>
        <dbReference type="ChEBI" id="CHEBI:30616"/>
        <dbReference type="ChEBI" id="CHEBI:61977"/>
        <dbReference type="ChEBI" id="CHEBI:456216"/>
        <dbReference type="EC" id="2.7.11.1"/>
    </reaction>
</comment>
<evidence type="ECO:0000256" key="6">
    <source>
        <dbReference type="ARBA" id="ARBA00022490"/>
    </source>
</evidence>
<dbReference type="Pfam" id="PF01163">
    <property type="entry name" value="RIO1"/>
    <property type="match status" value="1"/>
</dbReference>
<comment type="catalytic activity">
    <reaction evidence="17 21">
        <text>L-seryl-[protein] + ATP = O-phospho-L-seryl-[protein] + ADP + H(+)</text>
        <dbReference type="Rhea" id="RHEA:17989"/>
        <dbReference type="Rhea" id="RHEA-COMP:9863"/>
        <dbReference type="Rhea" id="RHEA-COMP:11604"/>
        <dbReference type="ChEBI" id="CHEBI:15378"/>
        <dbReference type="ChEBI" id="CHEBI:29999"/>
        <dbReference type="ChEBI" id="CHEBI:30616"/>
        <dbReference type="ChEBI" id="CHEBI:83421"/>
        <dbReference type="ChEBI" id="CHEBI:456216"/>
        <dbReference type="EC" id="2.7.11.1"/>
    </reaction>
</comment>
<feature type="binding site" evidence="24">
    <location>
        <position position="337"/>
    </location>
    <ligand>
        <name>Mg(2+)</name>
        <dbReference type="ChEBI" id="CHEBI:18420"/>
    </ligand>
</feature>
<protein>
    <recommendedName>
        <fullName evidence="5 21">Serine/threonine-protein kinase RIO1</fullName>
        <ecNumber evidence="4 21">2.7.11.1</ecNumber>
    </recommendedName>
</protein>
<evidence type="ECO:0000256" key="23">
    <source>
        <dbReference type="PIRSR" id="PIRSR038147-2"/>
    </source>
</evidence>
<evidence type="ECO:0000256" key="11">
    <source>
        <dbReference type="ARBA" id="ARBA00022741"/>
    </source>
</evidence>
<keyword evidence="7" id="KW-0690">Ribosome biogenesis</keyword>
<evidence type="ECO:0000256" key="10">
    <source>
        <dbReference type="ARBA" id="ARBA00022723"/>
    </source>
</evidence>
<keyword evidence="12 21" id="KW-0418">Kinase</keyword>
<feature type="active site" description="4-aspartylphosphate intermediate" evidence="22">
    <location>
        <position position="337"/>
    </location>
</feature>
<comment type="similarity">
    <text evidence="3 21">Belongs to the protein kinase superfamily. RIO-type Ser/Thr kinase family.</text>
</comment>
<gene>
    <name evidence="27" type="ORF">TTEB3V08_LOCUS9300</name>
</gene>
<dbReference type="FunFam" id="1.10.510.10:FF:000232">
    <property type="entry name" value="Serine/threonine-protein kinase RIO1"/>
    <property type="match status" value="1"/>
</dbReference>
<proteinExistence type="inferred from homology"/>
<dbReference type="Gene3D" id="1.10.510.10">
    <property type="entry name" value="Transferase(Phosphotransferase) domain 1"/>
    <property type="match status" value="1"/>
</dbReference>
<evidence type="ECO:0000256" key="21">
    <source>
        <dbReference type="PIRNR" id="PIRNR038147"/>
    </source>
</evidence>
<dbReference type="CDD" id="cd05147">
    <property type="entry name" value="RIO1_euk"/>
    <property type="match status" value="1"/>
</dbReference>
<dbReference type="PIRSF" id="PIRSF038147">
    <property type="entry name" value="Ser/Thr_PK_RIO1"/>
    <property type="match status" value="1"/>
</dbReference>
<evidence type="ECO:0000256" key="13">
    <source>
        <dbReference type="ARBA" id="ARBA00022801"/>
    </source>
</evidence>